<feature type="transmembrane region" description="Helical" evidence="6">
    <location>
        <begin position="116"/>
        <end position="138"/>
    </location>
</feature>
<feature type="transmembrane region" description="Helical" evidence="6">
    <location>
        <begin position="312"/>
        <end position="333"/>
    </location>
</feature>
<dbReference type="Proteomes" id="UP000434052">
    <property type="component" value="Unassembled WGS sequence"/>
</dbReference>
<feature type="transmembrane region" description="Helical" evidence="6">
    <location>
        <begin position="277"/>
        <end position="300"/>
    </location>
</feature>
<evidence type="ECO:0000256" key="4">
    <source>
        <dbReference type="ARBA" id="ARBA00022989"/>
    </source>
</evidence>
<dbReference type="Pfam" id="PF01594">
    <property type="entry name" value="AI-2E_transport"/>
    <property type="match status" value="1"/>
</dbReference>
<comment type="similarity">
    <text evidence="2">Belongs to the autoinducer-2 exporter (AI-2E) (TC 2.A.86) family.</text>
</comment>
<feature type="transmembrane region" description="Helical" evidence="6">
    <location>
        <begin position="190"/>
        <end position="212"/>
    </location>
</feature>
<comment type="caution">
    <text evidence="7">The sequence shown here is derived from an EMBL/GenBank/DDBJ whole genome shotgun (WGS) entry which is preliminary data.</text>
</comment>
<evidence type="ECO:0000313" key="7">
    <source>
        <dbReference type="EMBL" id="TVM33782.1"/>
    </source>
</evidence>
<dbReference type="PANTHER" id="PTHR21716:SF64">
    <property type="entry name" value="AI-2 TRANSPORT PROTEIN TQSA"/>
    <property type="match status" value="1"/>
</dbReference>
<dbReference type="InterPro" id="IPR002549">
    <property type="entry name" value="AI-2E-like"/>
</dbReference>
<reference evidence="7 8" key="1">
    <citation type="submission" date="2018-06" db="EMBL/GenBank/DDBJ databases">
        <title>Complete genome of Desulfovibrio marinus P48SEP.</title>
        <authorList>
            <person name="Crispim J.S."/>
            <person name="Vidigal P.M.P."/>
            <person name="Silva L.C.F."/>
            <person name="Araujo L.C."/>
            <person name="Laguardia C.N."/>
            <person name="Dias R.S."/>
            <person name="Sousa M.P."/>
            <person name="Paula S.O."/>
            <person name="Silva C."/>
        </authorList>
    </citation>
    <scope>NUCLEOTIDE SEQUENCE [LARGE SCALE GENOMIC DNA]</scope>
    <source>
        <strain evidence="7 8">P48SEP</strain>
    </source>
</reference>
<feature type="transmembrane region" description="Helical" evidence="6">
    <location>
        <begin position="249"/>
        <end position="271"/>
    </location>
</feature>
<organism evidence="7 8">
    <name type="scientific">Oceanidesulfovibrio marinus</name>
    <dbReference type="NCBI Taxonomy" id="370038"/>
    <lineage>
        <taxon>Bacteria</taxon>
        <taxon>Pseudomonadati</taxon>
        <taxon>Thermodesulfobacteriota</taxon>
        <taxon>Desulfovibrionia</taxon>
        <taxon>Desulfovibrionales</taxon>
        <taxon>Desulfovibrionaceae</taxon>
        <taxon>Oceanidesulfovibrio</taxon>
    </lineage>
</organism>
<gene>
    <name evidence="7" type="ORF">DQK91_11240</name>
</gene>
<feature type="transmembrane region" description="Helical" evidence="6">
    <location>
        <begin position="58"/>
        <end position="76"/>
    </location>
</feature>
<dbReference type="EMBL" id="QMIF01000006">
    <property type="protein sequence ID" value="TVM33782.1"/>
    <property type="molecule type" value="Genomic_DNA"/>
</dbReference>
<comment type="subcellular location">
    <subcellularLocation>
        <location evidence="1">Membrane</location>
        <topology evidence="1">Multi-pass membrane protein</topology>
    </subcellularLocation>
</comment>
<keyword evidence="4 6" id="KW-1133">Transmembrane helix</keyword>
<keyword evidence="3 6" id="KW-0812">Transmembrane</keyword>
<dbReference type="GO" id="GO:0055085">
    <property type="term" value="P:transmembrane transport"/>
    <property type="evidence" value="ECO:0007669"/>
    <property type="project" value="TreeGrafter"/>
</dbReference>
<evidence type="ECO:0000256" key="3">
    <source>
        <dbReference type="ARBA" id="ARBA00022692"/>
    </source>
</evidence>
<accession>A0A6P1ZG50</accession>
<dbReference type="GO" id="GO:0016020">
    <property type="term" value="C:membrane"/>
    <property type="evidence" value="ECO:0007669"/>
    <property type="project" value="UniProtKB-SubCell"/>
</dbReference>
<feature type="transmembrane region" description="Helical" evidence="6">
    <location>
        <begin position="82"/>
        <end position="104"/>
    </location>
</feature>
<dbReference type="PANTHER" id="PTHR21716">
    <property type="entry name" value="TRANSMEMBRANE PROTEIN"/>
    <property type="match status" value="1"/>
</dbReference>
<keyword evidence="5 6" id="KW-0472">Membrane</keyword>
<evidence type="ECO:0000313" key="8">
    <source>
        <dbReference type="Proteomes" id="UP000434052"/>
    </source>
</evidence>
<name>A0A6P1ZG50_9BACT</name>
<evidence type="ECO:0000256" key="5">
    <source>
        <dbReference type="ARBA" id="ARBA00023136"/>
    </source>
</evidence>
<evidence type="ECO:0000256" key="2">
    <source>
        <dbReference type="ARBA" id="ARBA00009773"/>
    </source>
</evidence>
<evidence type="ECO:0000256" key="6">
    <source>
        <dbReference type="SAM" id="Phobius"/>
    </source>
</evidence>
<feature type="transmembrane region" description="Helical" evidence="6">
    <location>
        <begin position="353"/>
        <end position="379"/>
    </location>
</feature>
<dbReference type="AlphaFoldDB" id="A0A6P1ZG50"/>
<dbReference type="OrthoDB" id="9799225at2"/>
<evidence type="ECO:0000256" key="1">
    <source>
        <dbReference type="ARBA" id="ARBA00004141"/>
    </source>
</evidence>
<protein>
    <recommendedName>
        <fullName evidence="9">AI-2E family transporter</fullName>
    </recommendedName>
</protein>
<proteinExistence type="inferred from homology"/>
<sequence length="405" mass="45087">MCVLQGRLEHRIIIKERAARTTAGFAASSGQARTREPTIHNSRAETPMQQSQRTSTHGVVIFACALFIPIACVFILTYWRAIFMPIVLAVMVWYLINAMAHAYTRVPFPIFRHSKKLGLLLSICTVFLVGLGLFQLTMQSIGAAEALYPTYEQKLDALLVGISTQLHLEKTLNISQLLDRLDLSSVASFIASRTAGIVFTLLMVFFYVIFLLMQQRYFHDKVALIVGSEERAASVDIVFRKINKEIRTYIGVMAFLAVITGLFTFVVLWWLGMDFAVLLSVVVALFSFIPTLGTAFGIVVPSLMALLQFDSYSPFFVVVISLGTMQIVFNNYLQPKLMGRSMNLSPFLILVSLAVWGWIWGITGAVLCIPITVSLMIVFAQFETTRPIAVLLSMDGKLDAGQSEP</sequence>
<evidence type="ECO:0008006" key="9">
    <source>
        <dbReference type="Google" id="ProtNLM"/>
    </source>
</evidence>